<proteinExistence type="predicted"/>
<sequence length="233" mass="26266">MGTLFTRRFEADRIGGQSISRWLTYRTLPYGEDDDVQEPRGGFTESGSPKATIRIEYSGMIIVLGSEKAIESSLEMAELENVSPLEAEKWLISPCLSEILKEGSRATRKPSMLQMGSKCLTSADSVKRPAEKPSGSFPSYVRCSSRNNVRHLIQHSSPEKNLKDASGKHHKYQWRIRFSRKNRLTRILRTDACKSQGGILKVVVAIDLFLRIDQKRGPLRQQNVEAKKDSVKA</sequence>
<protein>
    <submittedName>
        <fullName evidence="1">Uncharacterized protein</fullName>
    </submittedName>
</protein>
<reference evidence="1 2" key="1">
    <citation type="journal article" date="2021" name="BMC Genomics">
        <title>Datura genome reveals duplications of psychoactive alkaloid biosynthetic genes and high mutation rate following tissue culture.</title>
        <authorList>
            <person name="Rajewski A."/>
            <person name="Carter-House D."/>
            <person name="Stajich J."/>
            <person name="Litt A."/>
        </authorList>
    </citation>
    <scope>NUCLEOTIDE SEQUENCE [LARGE SCALE GENOMIC DNA]</scope>
    <source>
        <strain evidence="1">AR-01</strain>
    </source>
</reference>
<evidence type="ECO:0000313" key="2">
    <source>
        <dbReference type="Proteomes" id="UP000823775"/>
    </source>
</evidence>
<name>A0ABS8VT98_DATST</name>
<comment type="caution">
    <text evidence="1">The sequence shown here is derived from an EMBL/GenBank/DDBJ whole genome shotgun (WGS) entry which is preliminary data.</text>
</comment>
<dbReference type="Proteomes" id="UP000823775">
    <property type="component" value="Unassembled WGS sequence"/>
</dbReference>
<accession>A0ABS8VT98</accession>
<organism evidence="1 2">
    <name type="scientific">Datura stramonium</name>
    <name type="common">Jimsonweed</name>
    <name type="synonym">Common thornapple</name>
    <dbReference type="NCBI Taxonomy" id="4076"/>
    <lineage>
        <taxon>Eukaryota</taxon>
        <taxon>Viridiplantae</taxon>
        <taxon>Streptophyta</taxon>
        <taxon>Embryophyta</taxon>
        <taxon>Tracheophyta</taxon>
        <taxon>Spermatophyta</taxon>
        <taxon>Magnoliopsida</taxon>
        <taxon>eudicotyledons</taxon>
        <taxon>Gunneridae</taxon>
        <taxon>Pentapetalae</taxon>
        <taxon>asterids</taxon>
        <taxon>lamiids</taxon>
        <taxon>Solanales</taxon>
        <taxon>Solanaceae</taxon>
        <taxon>Solanoideae</taxon>
        <taxon>Datureae</taxon>
        <taxon>Datura</taxon>
    </lineage>
</organism>
<keyword evidence="2" id="KW-1185">Reference proteome</keyword>
<evidence type="ECO:0000313" key="1">
    <source>
        <dbReference type="EMBL" id="MCE0482498.1"/>
    </source>
</evidence>
<gene>
    <name evidence="1" type="ORF">HAX54_041309</name>
</gene>
<dbReference type="EMBL" id="JACEIK010005951">
    <property type="protein sequence ID" value="MCE0482498.1"/>
    <property type="molecule type" value="Genomic_DNA"/>
</dbReference>